<keyword evidence="6" id="KW-0223">Dioxygenase</keyword>
<organism evidence="6 7">
    <name type="scientific">Thiothrix eikelboomii</name>
    <dbReference type="NCBI Taxonomy" id="92487"/>
    <lineage>
        <taxon>Bacteria</taxon>
        <taxon>Pseudomonadati</taxon>
        <taxon>Pseudomonadota</taxon>
        <taxon>Gammaproteobacteria</taxon>
        <taxon>Thiotrichales</taxon>
        <taxon>Thiotrichaceae</taxon>
        <taxon>Thiothrix</taxon>
    </lineage>
</organism>
<dbReference type="Gene3D" id="2.102.10.10">
    <property type="entry name" value="Rieske [2Fe-2S] iron-sulphur domain"/>
    <property type="match status" value="1"/>
</dbReference>
<evidence type="ECO:0000256" key="2">
    <source>
        <dbReference type="ARBA" id="ARBA00022723"/>
    </source>
</evidence>
<dbReference type="Proteomes" id="UP000190460">
    <property type="component" value="Unassembled WGS sequence"/>
</dbReference>
<dbReference type="AlphaFoldDB" id="A0A1T4W487"/>
<sequence>MWHSIVSYASLQARPEYGFTLTRGWDTKQGLVVLYAEQVYAYENSCPHQQVALNWSPHTFLDPNHEFIQCSMHGAWFQPDTGLCVRGPCLHRQLRSFPVRIQQDQIQVWFEFN</sequence>
<keyword evidence="3" id="KW-0408">Iron</keyword>
<evidence type="ECO:0000256" key="3">
    <source>
        <dbReference type="ARBA" id="ARBA00023004"/>
    </source>
</evidence>
<dbReference type="GO" id="GO:0051213">
    <property type="term" value="F:dioxygenase activity"/>
    <property type="evidence" value="ECO:0007669"/>
    <property type="project" value="UniProtKB-KW"/>
</dbReference>
<evidence type="ECO:0000256" key="4">
    <source>
        <dbReference type="ARBA" id="ARBA00023014"/>
    </source>
</evidence>
<keyword evidence="1" id="KW-0001">2Fe-2S</keyword>
<proteinExistence type="predicted"/>
<dbReference type="OrthoDB" id="9794779at2"/>
<accession>A0A1T4W487</accession>
<dbReference type="PROSITE" id="PS51296">
    <property type="entry name" value="RIESKE"/>
    <property type="match status" value="1"/>
</dbReference>
<evidence type="ECO:0000313" key="7">
    <source>
        <dbReference type="Proteomes" id="UP000190460"/>
    </source>
</evidence>
<dbReference type="InterPro" id="IPR036922">
    <property type="entry name" value="Rieske_2Fe-2S_sf"/>
</dbReference>
<dbReference type="PANTHER" id="PTHR40261:SF1">
    <property type="entry name" value="RIESKE DOMAIN-CONTAINING PROTEIN"/>
    <property type="match status" value="1"/>
</dbReference>
<protein>
    <submittedName>
        <fullName evidence="6">Ferredoxin subunit of nitrite reductase or a ring-hydroxylating dioxygenase</fullName>
    </submittedName>
</protein>
<name>A0A1T4W487_9GAMM</name>
<feature type="domain" description="Rieske" evidence="5">
    <location>
        <begin position="7"/>
        <end position="108"/>
    </location>
</feature>
<dbReference type="SUPFAM" id="SSF50022">
    <property type="entry name" value="ISP domain"/>
    <property type="match status" value="1"/>
</dbReference>
<keyword evidence="4" id="KW-0411">Iron-sulfur</keyword>
<evidence type="ECO:0000256" key="1">
    <source>
        <dbReference type="ARBA" id="ARBA00022714"/>
    </source>
</evidence>
<dbReference type="RefSeq" id="WP_078921466.1">
    <property type="nucleotide sequence ID" value="NZ_FUYB01000003.1"/>
</dbReference>
<dbReference type="InterPro" id="IPR017941">
    <property type="entry name" value="Rieske_2Fe-2S"/>
</dbReference>
<dbReference type="PANTHER" id="PTHR40261">
    <property type="match status" value="1"/>
</dbReference>
<dbReference type="STRING" id="92487.SAMN02745130_00979"/>
<dbReference type="GO" id="GO:0051537">
    <property type="term" value="F:2 iron, 2 sulfur cluster binding"/>
    <property type="evidence" value="ECO:0007669"/>
    <property type="project" value="UniProtKB-KW"/>
</dbReference>
<evidence type="ECO:0000313" key="6">
    <source>
        <dbReference type="EMBL" id="SKA72066.1"/>
    </source>
</evidence>
<keyword evidence="7" id="KW-1185">Reference proteome</keyword>
<gene>
    <name evidence="6" type="ORF">SAMN02745130_00979</name>
</gene>
<dbReference type="EMBL" id="FUYB01000003">
    <property type="protein sequence ID" value="SKA72066.1"/>
    <property type="molecule type" value="Genomic_DNA"/>
</dbReference>
<evidence type="ECO:0000259" key="5">
    <source>
        <dbReference type="PROSITE" id="PS51296"/>
    </source>
</evidence>
<keyword evidence="6" id="KW-0560">Oxidoreductase</keyword>
<keyword evidence="2" id="KW-0479">Metal-binding</keyword>
<dbReference type="Pfam" id="PF00355">
    <property type="entry name" value="Rieske"/>
    <property type="match status" value="1"/>
</dbReference>
<dbReference type="GO" id="GO:0046872">
    <property type="term" value="F:metal ion binding"/>
    <property type="evidence" value="ECO:0007669"/>
    <property type="project" value="UniProtKB-KW"/>
</dbReference>
<reference evidence="6 7" key="1">
    <citation type="submission" date="2017-02" db="EMBL/GenBank/DDBJ databases">
        <authorList>
            <person name="Peterson S.W."/>
        </authorList>
    </citation>
    <scope>NUCLEOTIDE SEQUENCE [LARGE SCALE GENOMIC DNA]</scope>
    <source>
        <strain evidence="6 7">ATCC 49788</strain>
    </source>
</reference>
<dbReference type="CDD" id="cd03467">
    <property type="entry name" value="Rieske"/>
    <property type="match status" value="1"/>
</dbReference>